<dbReference type="FunFam" id="2.60.40.1180:FF:000002">
    <property type="entry name" value="1,4-alpha-glucan branching enzyme GlgB"/>
    <property type="match status" value="1"/>
</dbReference>
<keyword evidence="6 9" id="KW-0808">Transferase</keyword>
<dbReference type="SUPFAM" id="SSF81296">
    <property type="entry name" value="E set domains"/>
    <property type="match status" value="2"/>
</dbReference>
<dbReference type="InterPro" id="IPR013783">
    <property type="entry name" value="Ig-like_fold"/>
</dbReference>
<evidence type="ECO:0000256" key="7">
    <source>
        <dbReference type="ARBA" id="ARBA00023056"/>
    </source>
</evidence>
<dbReference type="PIRSF" id="PIRSF000463">
    <property type="entry name" value="GlgB"/>
    <property type="match status" value="1"/>
</dbReference>
<evidence type="ECO:0000256" key="5">
    <source>
        <dbReference type="ARBA" id="ARBA00022676"/>
    </source>
</evidence>
<dbReference type="SUPFAM" id="SSF51445">
    <property type="entry name" value="(Trans)glycosidases"/>
    <property type="match status" value="1"/>
</dbReference>
<dbReference type="Gene3D" id="2.60.40.10">
    <property type="entry name" value="Immunoglobulins"/>
    <property type="match status" value="2"/>
</dbReference>
<dbReference type="PANTHER" id="PTHR43651">
    <property type="entry name" value="1,4-ALPHA-GLUCAN-BRANCHING ENZYME"/>
    <property type="match status" value="1"/>
</dbReference>
<keyword evidence="13" id="KW-1185">Reference proteome</keyword>
<evidence type="ECO:0000256" key="6">
    <source>
        <dbReference type="ARBA" id="ARBA00022679"/>
    </source>
</evidence>
<dbReference type="InterPro" id="IPR017853">
    <property type="entry name" value="GH"/>
</dbReference>
<dbReference type="HAMAP" id="MF_00685">
    <property type="entry name" value="GlgB"/>
    <property type="match status" value="1"/>
</dbReference>
<dbReference type="GO" id="GO:0003844">
    <property type="term" value="F:1,4-alpha-glucan branching enzyme activity"/>
    <property type="evidence" value="ECO:0007669"/>
    <property type="project" value="UniProtKB-UniRule"/>
</dbReference>
<dbReference type="GO" id="GO:0004553">
    <property type="term" value="F:hydrolase activity, hydrolyzing O-glycosyl compounds"/>
    <property type="evidence" value="ECO:0007669"/>
    <property type="project" value="InterPro"/>
</dbReference>
<dbReference type="FunFam" id="3.20.20.80:FF:000003">
    <property type="entry name" value="1,4-alpha-glucan branching enzyme GlgB"/>
    <property type="match status" value="1"/>
</dbReference>
<dbReference type="EC" id="2.4.1.18" evidence="9"/>
<dbReference type="SMART" id="SM00642">
    <property type="entry name" value="Aamy"/>
    <property type="match status" value="1"/>
</dbReference>
<name>A0A841I4B0_9DEIO</name>
<dbReference type="InterPro" id="IPR006047">
    <property type="entry name" value="GH13_cat_dom"/>
</dbReference>
<evidence type="ECO:0000256" key="10">
    <source>
        <dbReference type="PIRSR" id="PIRSR000463-1"/>
    </source>
</evidence>
<dbReference type="Pfam" id="PF22019">
    <property type="entry name" value="GlgB_N"/>
    <property type="match status" value="1"/>
</dbReference>
<gene>
    <name evidence="9" type="primary">glgB</name>
    <name evidence="12" type="ORF">HNR42_002676</name>
</gene>
<reference evidence="12 13" key="1">
    <citation type="submission" date="2020-08" db="EMBL/GenBank/DDBJ databases">
        <title>Genomic Encyclopedia of Type Strains, Phase IV (KMG-IV): sequencing the most valuable type-strain genomes for metagenomic binning, comparative biology and taxonomic classification.</title>
        <authorList>
            <person name="Goeker M."/>
        </authorList>
    </citation>
    <scope>NUCLEOTIDE SEQUENCE [LARGE SCALE GENOMIC DNA]</scope>
    <source>
        <strain evidence="12 13">DSM 21458</strain>
    </source>
</reference>
<keyword evidence="8 9" id="KW-0119">Carbohydrate metabolism</keyword>
<keyword evidence="7 9" id="KW-0320">Glycogen biosynthesis</keyword>
<dbReference type="Gene3D" id="2.60.40.1180">
    <property type="entry name" value="Golgi alpha-mannosidase II"/>
    <property type="match status" value="1"/>
</dbReference>
<dbReference type="CDD" id="cd11322">
    <property type="entry name" value="AmyAc_Glg_BE"/>
    <property type="match status" value="1"/>
</dbReference>
<dbReference type="PANTHER" id="PTHR43651:SF3">
    <property type="entry name" value="1,4-ALPHA-GLUCAN-BRANCHING ENZYME"/>
    <property type="match status" value="1"/>
</dbReference>
<evidence type="ECO:0000313" key="12">
    <source>
        <dbReference type="EMBL" id="MBB6099238.1"/>
    </source>
</evidence>
<dbReference type="InterPro" id="IPR014756">
    <property type="entry name" value="Ig_E-set"/>
</dbReference>
<keyword evidence="4 9" id="KW-0321">Glycogen metabolism</keyword>
<organism evidence="12 13">
    <name type="scientific">Deinobacterium chartae</name>
    <dbReference type="NCBI Taxonomy" id="521158"/>
    <lineage>
        <taxon>Bacteria</taxon>
        <taxon>Thermotogati</taxon>
        <taxon>Deinococcota</taxon>
        <taxon>Deinococci</taxon>
        <taxon>Deinococcales</taxon>
        <taxon>Deinococcaceae</taxon>
        <taxon>Deinobacterium</taxon>
    </lineage>
</organism>
<evidence type="ECO:0000313" key="13">
    <source>
        <dbReference type="Proteomes" id="UP000569951"/>
    </source>
</evidence>
<dbReference type="Proteomes" id="UP000569951">
    <property type="component" value="Unassembled WGS sequence"/>
</dbReference>
<evidence type="ECO:0000256" key="1">
    <source>
        <dbReference type="ARBA" id="ARBA00000826"/>
    </source>
</evidence>
<comment type="pathway">
    <text evidence="2 9">Glycan biosynthesis; glycogen biosynthesis.</text>
</comment>
<proteinExistence type="inferred from homology"/>
<evidence type="ECO:0000259" key="11">
    <source>
        <dbReference type="SMART" id="SM00642"/>
    </source>
</evidence>
<dbReference type="InterPro" id="IPR037439">
    <property type="entry name" value="Branching_enzy"/>
</dbReference>
<dbReference type="RefSeq" id="WP_183987994.1">
    <property type="nucleotide sequence ID" value="NZ_JACHHG010000010.1"/>
</dbReference>
<protein>
    <recommendedName>
        <fullName evidence="9">1,4-alpha-glucan branching enzyme GlgB</fullName>
        <ecNumber evidence="9">2.4.1.18</ecNumber>
    </recommendedName>
    <alternativeName>
        <fullName evidence="9">1,4-alpha-D-glucan:1,4-alpha-D-glucan 6-glucosyl-transferase</fullName>
    </alternativeName>
    <alternativeName>
        <fullName evidence="9">Alpha-(1-&gt;4)-glucan branching enzyme</fullName>
    </alternativeName>
    <alternativeName>
        <fullName evidence="9">Glycogen branching enzyme</fullName>
        <shortName evidence="9">BE</shortName>
    </alternativeName>
</protein>
<dbReference type="SUPFAM" id="SSF51011">
    <property type="entry name" value="Glycosyl hydrolase domain"/>
    <property type="match status" value="1"/>
</dbReference>
<dbReference type="GO" id="GO:0043169">
    <property type="term" value="F:cation binding"/>
    <property type="evidence" value="ECO:0007669"/>
    <property type="project" value="InterPro"/>
</dbReference>
<dbReference type="AlphaFoldDB" id="A0A841I4B0"/>
<dbReference type="GO" id="GO:0005978">
    <property type="term" value="P:glycogen biosynthetic process"/>
    <property type="evidence" value="ECO:0007669"/>
    <property type="project" value="UniProtKB-UniRule"/>
</dbReference>
<comment type="catalytic activity">
    <reaction evidence="1 9">
        <text>Transfers a segment of a (1-&gt;4)-alpha-D-glucan chain to a primary hydroxy group in a similar glucan chain.</text>
        <dbReference type="EC" id="2.4.1.18"/>
    </reaction>
</comment>
<dbReference type="InterPro" id="IPR006048">
    <property type="entry name" value="A-amylase/branching_C"/>
</dbReference>
<dbReference type="InterPro" id="IPR004193">
    <property type="entry name" value="Glyco_hydro_13_N"/>
</dbReference>
<evidence type="ECO:0000256" key="2">
    <source>
        <dbReference type="ARBA" id="ARBA00004964"/>
    </source>
</evidence>
<comment type="caution">
    <text evidence="12">The sequence shown here is derived from an EMBL/GenBank/DDBJ whole genome shotgun (WGS) entry which is preliminary data.</text>
</comment>
<comment type="similarity">
    <text evidence="3 9">Belongs to the glycosyl hydrolase 13 family. GlgB subfamily.</text>
</comment>
<dbReference type="NCBIfam" id="NF008967">
    <property type="entry name" value="PRK12313.1"/>
    <property type="match status" value="1"/>
</dbReference>
<comment type="subunit">
    <text evidence="9">Monomer.</text>
</comment>
<sequence>MSHTFLNKHEVEQVMAGRHYDPFRVLGLHPLGGNDWVIQAWLPDVREAEVILPSGRRYPMRRTLEAGFFQVRVPEEPDLGRYLLRTVFHDGSELTRRDPYSFWPLLGDFDLALLQAGDHHYAYEKLGAHIREVDGVTGVHFAVWAPHAERVSVVGHFNGWNGLRHPMRNMGSSGVWELFIPGLGHGELYRFEIRTRRGELLLKSDPYGRCMEMRPSTASIVWDIEGFEWTDAEYLARRRSDARDQPISVYEVHLGSWARGENGSFLNYRELAHRIADYVTDLGFTHVELLPITEHPFDGSWGYQVTGYFAPTSRFGTPQDFMYFVNHLHSRGIGVIIDWVPGHFPKDPSGLAYFDGQALYEYADPRKGEHQDWGTHIFDYGRAEVVNFLLASANFWLDKYHVDGLRVDAVASMLYLDFSRKPGEWVPNQYGGNENLEAIAFLKRLNELTHRYFPGVLNMAEESSSFPGVSSPVFAGGLGFDFKWGMGWMNDSLAYFEKDPIYRKYEHHKISFFMVYAYSENYILPISHDEVVHGKRSMIEKMPGDVWQKFAGLRAFLGYQWTMPGKKLLFMGQEFGQWKEWQYAESLEWNLLDFPSHRGVQRLVADLNRLYRSERALHAADNIPGGFEWLVSDDADRSVYAYLRRDPASGEFVVVICNFTPVQYDRYRLGVPEGGAYLEVLNSDAELYWGGNKGNLGEVWASDQPSHGRPFSLEVLLPAYGVLVFKPRR</sequence>
<dbReference type="NCBIfam" id="TIGR01515">
    <property type="entry name" value="branching_enzym"/>
    <property type="match status" value="1"/>
</dbReference>
<dbReference type="InterPro" id="IPR054169">
    <property type="entry name" value="GlgB_N"/>
</dbReference>
<feature type="active site" description="Proton donor" evidence="9 10">
    <location>
        <position position="461"/>
    </location>
</feature>
<keyword evidence="5 9" id="KW-0328">Glycosyltransferase</keyword>
<comment type="function">
    <text evidence="9">Catalyzes the formation of the alpha-1,6-glucosidic linkages in glycogen by scission of a 1,4-alpha-linked oligosaccharide from growing alpha-1,4-glucan chains and the subsequent attachment of the oligosaccharide to the alpha-1,6 position.</text>
</comment>
<dbReference type="NCBIfam" id="NF003811">
    <property type="entry name" value="PRK05402.1"/>
    <property type="match status" value="1"/>
</dbReference>
<dbReference type="InterPro" id="IPR044143">
    <property type="entry name" value="GlgB_N_E_set_prok"/>
</dbReference>
<dbReference type="Gene3D" id="3.20.20.80">
    <property type="entry name" value="Glycosidases"/>
    <property type="match status" value="1"/>
</dbReference>
<feature type="domain" description="Glycosyl hydrolase family 13 catalytic" evidence="11">
    <location>
        <begin position="251"/>
        <end position="602"/>
    </location>
</feature>
<evidence type="ECO:0000256" key="8">
    <source>
        <dbReference type="ARBA" id="ARBA00023277"/>
    </source>
</evidence>
<dbReference type="EMBL" id="JACHHG010000010">
    <property type="protein sequence ID" value="MBB6099238.1"/>
    <property type="molecule type" value="Genomic_DNA"/>
</dbReference>
<evidence type="ECO:0000256" key="3">
    <source>
        <dbReference type="ARBA" id="ARBA00009000"/>
    </source>
</evidence>
<dbReference type="InterPro" id="IPR006407">
    <property type="entry name" value="GlgB"/>
</dbReference>
<dbReference type="Pfam" id="PF00128">
    <property type="entry name" value="Alpha-amylase"/>
    <property type="match status" value="1"/>
</dbReference>
<dbReference type="FunFam" id="2.60.40.10:FF:000169">
    <property type="entry name" value="1,4-alpha-glucan branching enzyme GlgB"/>
    <property type="match status" value="1"/>
</dbReference>
<dbReference type="CDD" id="cd02855">
    <property type="entry name" value="E_set_GBE_prok_N"/>
    <property type="match status" value="1"/>
</dbReference>
<dbReference type="GO" id="GO:0005829">
    <property type="term" value="C:cytosol"/>
    <property type="evidence" value="ECO:0007669"/>
    <property type="project" value="TreeGrafter"/>
</dbReference>
<dbReference type="UniPathway" id="UPA00164"/>
<dbReference type="Pfam" id="PF02806">
    <property type="entry name" value="Alpha-amylase_C"/>
    <property type="match status" value="1"/>
</dbReference>
<accession>A0A841I4B0</accession>
<dbReference type="InterPro" id="IPR013780">
    <property type="entry name" value="Glyco_hydro_b"/>
</dbReference>
<evidence type="ECO:0000256" key="4">
    <source>
        <dbReference type="ARBA" id="ARBA00022600"/>
    </source>
</evidence>
<evidence type="ECO:0000256" key="9">
    <source>
        <dbReference type="HAMAP-Rule" id="MF_00685"/>
    </source>
</evidence>
<dbReference type="Pfam" id="PF02922">
    <property type="entry name" value="CBM_48"/>
    <property type="match status" value="1"/>
</dbReference>
<feature type="active site" description="Nucleophile" evidence="9 10">
    <location>
        <position position="408"/>
    </location>
</feature>